<protein>
    <submittedName>
        <fullName evidence="1">Uncharacterized protein</fullName>
    </submittedName>
</protein>
<comment type="caution">
    <text evidence="1">The sequence shown here is derived from an EMBL/GenBank/DDBJ whole genome shotgun (WGS) entry which is preliminary data.</text>
</comment>
<dbReference type="EMBL" id="JADYXP020000002">
    <property type="protein sequence ID" value="KAL0131031.1"/>
    <property type="molecule type" value="Genomic_DNA"/>
</dbReference>
<proteinExistence type="predicted"/>
<sequence length="66" mass="7635">MSAENVTPDCDLKLTVKEVNDPSTLKMSDFIDERSPHSFRRNDIVKTNFTSVILYAYNPEKSRKLK</sequence>
<keyword evidence="2" id="KW-1185">Reference proteome</keyword>
<evidence type="ECO:0000313" key="1">
    <source>
        <dbReference type="EMBL" id="KAL0131031.1"/>
    </source>
</evidence>
<name>A0AAW2GUY4_9HYME</name>
<reference evidence="1 2" key="1">
    <citation type="submission" date="2023-03" db="EMBL/GenBank/DDBJ databases">
        <title>High recombination rates correlate with genetic variation in Cardiocondyla obscurior ants.</title>
        <authorList>
            <person name="Errbii M."/>
        </authorList>
    </citation>
    <scope>NUCLEOTIDE SEQUENCE [LARGE SCALE GENOMIC DNA]</scope>
    <source>
        <strain evidence="1">Alpha-2009</strain>
        <tissue evidence="1">Whole body</tissue>
    </source>
</reference>
<evidence type="ECO:0000313" key="2">
    <source>
        <dbReference type="Proteomes" id="UP001430953"/>
    </source>
</evidence>
<dbReference type="Proteomes" id="UP001430953">
    <property type="component" value="Unassembled WGS sequence"/>
</dbReference>
<accession>A0AAW2GUY4</accession>
<organism evidence="1 2">
    <name type="scientific">Cardiocondyla obscurior</name>
    <dbReference type="NCBI Taxonomy" id="286306"/>
    <lineage>
        <taxon>Eukaryota</taxon>
        <taxon>Metazoa</taxon>
        <taxon>Ecdysozoa</taxon>
        <taxon>Arthropoda</taxon>
        <taxon>Hexapoda</taxon>
        <taxon>Insecta</taxon>
        <taxon>Pterygota</taxon>
        <taxon>Neoptera</taxon>
        <taxon>Endopterygota</taxon>
        <taxon>Hymenoptera</taxon>
        <taxon>Apocrita</taxon>
        <taxon>Aculeata</taxon>
        <taxon>Formicoidea</taxon>
        <taxon>Formicidae</taxon>
        <taxon>Myrmicinae</taxon>
        <taxon>Cardiocondyla</taxon>
    </lineage>
</organism>
<gene>
    <name evidence="1" type="ORF">PUN28_002553</name>
</gene>
<dbReference type="AlphaFoldDB" id="A0AAW2GUY4"/>